<dbReference type="InterPro" id="IPR021235">
    <property type="entry name" value="DUF2637"/>
</dbReference>
<keyword evidence="4" id="KW-1185">Reference proteome</keyword>
<dbReference type="RefSeq" id="WP_387389873.1">
    <property type="nucleotide sequence ID" value="NZ_JBIAMT010000001.1"/>
</dbReference>
<keyword evidence="2" id="KW-0812">Transmembrane</keyword>
<dbReference type="Proteomes" id="UP001601442">
    <property type="component" value="Unassembled WGS sequence"/>
</dbReference>
<feature type="transmembrane region" description="Helical" evidence="2">
    <location>
        <begin position="6"/>
        <end position="24"/>
    </location>
</feature>
<feature type="region of interest" description="Disordered" evidence="1">
    <location>
        <begin position="89"/>
        <end position="129"/>
    </location>
</feature>
<evidence type="ECO:0000313" key="3">
    <source>
        <dbReference type="EMBL" id="MFF0495650.1"/>
    </source>
</evidence>
<dbReference type="Pfam" id="PF10935">
    <property type="entry name" value="DUF2637"/>
    <property type="match status" value="1"/>
</dbReference>
<evidence type="ECO:0000313" key="4">
    <source>
        <dbReference type="Proteomes" id="UP001601442"/>
    </source>
</evidence>
<dbReference type="EMBL" id="JBIAMT010000001">
    <property type="protein sequence ID" value="MFF0495650.1"/>
    <property type="molecule type" value="Genomic_DNA"/>
</dbReference>
<evidence type="ECO:0000256" key="2">
    <source>
        <dbReference type="SAM" id="Phobius"/>
    </source>
</evidence>
<accession>A0ABW6NX27</accession>
<keyword evidence="2" id="KW-0472">Membrane</keyword>
<name>A0ABW6NX27_9NOCA</name>
<sequence length="129" mass="13476">MTGRYGPNVVCTAVVAVGAAYASYRHGREFAVRYGADSTTAGIWPVIVDGLLTLATVELWKTGRDQSAGGRVGGLVGIHVRNLPVALREHRGGPGAERVQRRGGRVPTGSVAAGGRVTQPCAETAPRRD</sequence>
<evidence type="ECO:0000256" key="1">
    <source>
        <dbReference type="SAM" id="MobiDB-lite"/>
    </source>
</evidence>
<reference evidence="3 4" key="1">
    <citation type="submission" date="2024-10" db="EMBL/GenBank/DDBJ databases">
        <title>The Natural Products Discovery Center: Release of the First 8490 Sequenced Strains for Exploring Actinobacteria Biosynthetic Diversity.</title>
        <authorList>
            <person name="Kalkreuter E."/>
            <person name="Kautsar S.A."/>
            <person name="Yang D."/>
            <person name="Bader C.D."/>
            <person name="Teijaro C.N."/>
            <person name="Fluegel L."/>
            <person name="Davis C.M."/>
            <person name="Simpson J.R."/>
            <person name="Lauterbach L."/>
            <person name="Steele A.D."/>
            <person name="Gui C."/>
            <person name="Meng S."/>
            <person name="Li G."/>
            <person name="Viehrig K."/>
            <person name="Ye F."/>
            <person name="Su P."/>
            <person name="Kiefer A.F."/>
            <person name="Nichols A."/>
            <person name="Cepeda A.J."/>
            <person name="Yan W."/>
            <person name="Fan B."/>
            <person name="Jiang Y."/>
            <person name="Adhikari A."/>
            <person name="Zheng C.-J."/>
            <person name="Schuster L."/>
            <person name="Cowan T.M."/>
            <person name="Smanski M.J."/>
            <person name="Chevrette M.G."/>
            <person name="De Carvalho L.P.S."/>
            <person name="Shen B."/>
        </authorList>
    </citation>
    <scope>NUCLEOTIDE SEQUENCE [LARGE SCALE GENOMIC DNA]</scope>
    <source>
        <strain evidence="3 4">NPDC004119</strain>
    </source>
</reference>
<organism evidence="3 4">
    <name type="scientific">Nocardia aobensis</name>
    <dbReference type="NCBI Taxonomy" id="257277"/>
    <lineage>
        <taxon>Bacteria</taxon>
        <taxon>Bacillati</taxon>
        <taxon>Actinomycetota</taxon>
        <taxon>Actinomycetes</taxon>
        <taxon>Mycobacteriales</taxon>
        <taxon>Nocardiaceae</taxon>
        <taxon>Nocardia</taxon>
    </lineage>
</organism>
<comment type="caution">
    <text evidence="3">The sequence shown here is derived from an EMBL/GenBank/DDBJ whole genome shotgun (WGS) entry which is preliminary data.</text>
</comment>
<keyword evidence="2" id="KW-1133">Transmembrane helix</keyword>
<proteinExistence type="predicted"/>
<gene>
    <name evidence="3" type="ORF">ACFYU5_04520</name>
</gene>
<protein>
    <submittedName>
        <fullName evidence="3">DUF2637 domain-containing protein</fullName>
    </submittedName>
</protein>